<name>A0A2X4U9J8_9GAMM</name>
<dbReference type="PANTHER" id="PTHR47923">
    <property type="entry name" value="INSERTION ELEMENT IS1 1 PROTEIN INSA-RELATED"/>
    <property type="match status" value="1"/>
</dbReference>
<proteinExistence type="predicted"/>
<dbReference type="InterPro" id="IPR003220">
    <property type="entry name" value="InsA_N_dom_Znf"/>
</dbReference>
<dbReference type="KEGG" id="lri:NCTC12151_00760"/>
<keyword evidence="3" id="KW-1185">Reference proteome</keyword>
<evidence type="ECO:0000313" key="3">
    <source>
        <dbReference type="Proteomes" id="UP000249005"/>
    </source>
</evidence>
<dbReference type="PANTHER" id="PTHR47923:SF1">
    <property type="entry name" value="INSERTION ELEMENT IS1 1 PROTEIN INSA-RELATED"/>
    <property type="match status" value="1"/>
</dbReference>
<evidence type="ECO:0000259" key="1">
    <source>
        <dbReference type="Pfam" id="PF03811"/>
    </source>
</evidence>
<organism evidence="2 3">
    <name type="scientific">Leminorella richardii</name>
    <dbReference type="NCBI Taxonomy" id="158841"/>
    <lineage>
        <taxon>Bacteria</taxon>
        <taxon>Pseudomonadati</taxon>
        <taxon>Pseudomonadota</taxon>
        <taxon>Gammaproteobacteria</taxon>
        <taxon>Enterobacterales</taxon>
        <taxon>Budviciaceae</taxon>
        <taxon>Leminorella</taxon>
    </lineage>
</organism>
<dbReference type="GO" id="GO:0006313">
    <property type="term" value="P:DNA transposition"/>
    <property type="evidence" value="ECO:0007669"/>
    <property type="project" value="InterPro"/>
</dbReference>
<protein>
    <submittedName>
        <fullName evidence="2">Transposase and inactivated derivatives</fullName>
    </submittedName>
</protein>
<dbReference type="InterPro" id="IPR051252">
    <property type="entry name" value="IS1_transposase_InsA"/>
</dbReference>
<feature type="domain" description="InsA N-terminal zinc ribbon" evidence="1">
    <location>
        <begin position="22"/>
        <end position="50"/>
    </location>
</feature>
<dbReference type="EMBL" id="LS483470">
    <property type="protein sequence ID" value="SQI36476.1"/>
    <property type="molecule type" value="Genomic_DNA"/>
</dbReference>
<dbReference type="AlphaFoldDB" id="A0A2X4U9J8"/>
<evidence type="ECO:0000313" key="2">
    <source>
        <dbReference type="EMBL" id="SQI36476.1"/>
    </source>
</evidence>
<dbReference type="Gene3D" id="1.10.10.60">
    <property type="entry name" value="Homeodomain-like"/>
    <property type="match status" value="1"/>
</dbReference>
<accession>A0A2X4U9J8</accession>
<sequence length="108" mass="12677">MLEGSIPFLDKKRLRQLRQPVCPFCNSNSEVRKHGLGNSGLQRYLCKNCRRTFQSRYYYHANYHDVSEKIDVLIGEGWSVRKISAHLKVSEETVYRRIRIQSSDESAK</sequence>
<gene>
    <name evidence="2" type="ORF">NCTC12151_00760</name>
</gene>
<dbReference type="Proteomes" id="UP000249005">
    <property type="component" value="Chromosome 1"/>
</dbReference>
<reference evidence="2 3" key="1">
    <citation type="submission" date="2018-06" db="EMBL/GenBank/DDBJ databases">
        <authorList>
            <consortium name="Pathogen Informatics"/>
            <person name="Doyle S."/>
        </authorList>
    </citation>
    <scope>NUCLEOTIDE SEQUENCE [LARGE SCALE GENOMIC DNA]</scope>
    <source>
        <strain evidence="2 3">NCTC12151</strain>
    </source>
</reference>
<dbReference type="Pfam" id="PF03811">
    <property type="entry name" value="Zn_ribbon_InsA"/>
    <property type="match status" value="1"/>
</dbReference>